<feature type="compositionally biased region" description="Basic and acidic residues" evidence="13">
    <location>
        <begin position="1"/>
        <end position="10"/>
    </location>
</feature>
<dbReference type="InterPro" id="IPR002471">
    <property type="entry name" value="Pept_S9_AS"/>
</dbReference>
<evidence type="ECO:0000256" key="5">
    <source>
        <dbReference type="ARBA" id="ARBA00022670"/>
    </source>
</evidence>
<sequence>MTSEGYHDDTETSTEADLERAQTVAEPAVALNNGVAGVAAQSLNAPLRSTSQSDDDDENVAVPPADEAKRKRFIKRVFIGVLGGLTLLWVIGLVFYLASSMRNKGAADDGPFDGGRKKTIELDEVLNGTFRAKRVSIDWLDDGIVGHDGLYAEHDESGKLLVGDYSGATISGTKILIDSRTFKYGSVEYHIANAWPGKGLRKALLLTNAKKNWRHSYFGMYWILDVDTKEVTPLIPGDLNANVRIAKWSPTGEHVAYVLENNLYVRNASDPTSKKQVTQDGDKDLFYGIPDWVYEEEVFSGNSALWWADSGKYLAFLRSNDSMVPEYSIPYFEQHPIEDGSYPEMVDIKYPKAGYSNPIVELMLLDLSTYEVFLPEVKDARNLADDDRLITEVLWIGEKVLMRQTNRESDLLKIVIIDPASRTGSVVREEDVSGQDGGWFEVTHDTAYIPANKSQGREQDGYIDTVIVDGYNHLAYFEPVDATLPKTILTRGDWEVVDAPSSVDLSTGTVYFIATKKDPTERHVYSVKLDGTGFASITDQSKDGYYSAFFSTGGGYCLLSYNGPEVPWQKLLSLREGTETILQENPDLKKTLALYDVPETIWEKVTLEEGVTVNTFEIRPADFDPHKVYPVLFHLYQGPGSQTVDKRFSIGFETHVASQRHAIIVSVDGRGTGFMGRKFRAVVRDNLGYWEAHDQILAARIWAKKSYVDSSRIAIWGWSYGGYMTLKTIEQDGGRTFRYGMAVAPVTDWRFYDSIYTERYMHTPQHNFDGYDGAAIKNVTALKGAGRFLVMHGTGDDNVHFQNTLALLDKLDLAQVENYDMYVFPDSDHSINFHNGNKVVYDRLSRWIGLAFVGALGGSGTCQVIRCLHCFINCCFIKCLYQYSIELFICVHV</sequence>
<feature type="domain" description="Peptidase S9 prolyl oligopeptidase catalytic" evidence="15">
    <location>
        <begin position="652"/>
        <end position="848"/>
    </location>
</feature>
<evidence type="ECO:0000256" key="1">
    <source>
        <dbReference type="ARBA" id="ARBA00004576"/>
    </source>
</evidence>
<evidence type="ECO:0000256" key="12">
    <source>
        <dbReference type="ARBA" id="ARBA00023180"/>
    </source>
</evidence>
<evidence type="ECO:0000256" key="14">
    <source>
        <dbReference type="SAM" id="Phobius"/>
    </source>
</evidence>
<dbReference type="Pfam" id="PF00326">
    <property type="entry name" value="Peptidase_S9"/>
    <property type="match status" value="1"/>
</dbReference>
<feature type="transmembrane region" description="Helical" evidence="14">
    <location>
        <begin position="77"/>
        <end position="98"/>
    </location>
</feature>
<accession>A0ABR1FFA8</accession>
<keyword evidence="11 14" id="KW-0472">Membrane</keyword>
<evidence type="ECO:0000256" key="13">
    <source>
        <dbReference type="SAM" id="MobiDB-lite"/>
    </source>
</evidence>
<dbReference type="SUPFAM" id="SSF82171">
    <property type="entry name" value="DPP6 N-terminal domain-like"/>
    <property type="match status" value="1"/>
</dbReference>
<dbReference type="Gene3D" id="3.40.50.1820">
    <property type="entry name" value="alpha/beta hydrolase"/>
    <property type="match status" value="1"/>
</dbReference>
<dbReference type="PANTHER" id="PTHR11731">
    <property type="entry name" value="PROTEASE FAMILY S9B,C DIPEPTIDYL-PEPTIDASE IV-RELATED"/>
    <property type="match status" value="1"/>
</dbReference>
<dbReference type="EMBL" id="JBBJBU010000001">
    <property type="protein sequence ID" value="KAK7208516.1"/>
    <property type="molecule type" value="Genomic_DNA"/>
</dbReference>
<dbReference type="Pfam" id="PF00930">
    <property type="entry name" value="DPPIV_N"/>
    <property type="match status" value="1"/>
</dbReference>
<comment type="similarity">
    <text evidence="2">Belongs to the peptidase S9B family.</text>
</comment>
<reference evidence="17 18" key="1">
    <citation type="submission" date="2024-03" db="EMBL/GenBank/DDBJ databases">
        <title>Genome-scale model development and genomic sequencing of the oleaginous clade Lipomyces.</title>
        <authorList>
            <consortium name="Lawrence Berkeley National Laboratory"/>
            <person name="Czajka J.J."/>
            <person name="Han Y."/>
            <person name="Kim J."/>
            <person name="Mondo S.J."/>
            <person name="Hofstad B.A."/>
            <person name="Robles A."/>
            <person name="Haridas S."/>
            <person name="Riley R."/>
            <person name="LaButti K."/>
            <person name="Pangilinan J."/>
            <person name="Andreopoulos W."/>
            <person name="Lipzen A."/>
            <person name="Yan J."/>
            <person name="Wang M."/>
            <person name="Ng V."/>
            <person name="Grigoriev I.V."/>
            <person name="Spatafora J.W."/>
            <person name="Magnuson J.K."/>
            <person name="Baker S.E."/>
            <person name="Pomraning K.R."/>
        </authorList>
    </citation>
    <scope>NUCLEOTIDE SEQUENCE [LARGE SCALE GENOMIC DNA]</scope>
    <source>
        <strain evidence="17 18">Phaff 52-87</strain>
    </source>
</reference>
<dbReference type="SUPFAM" id="SSF53474">
    <property type="entry name" value="alpha/beta-Hydrolases"/>
    <property type="match status" value="1"/>
</dbReference>
<dbReference type="InterPro" id="IPR050278">
    <property type="entry name" value="Serine_Prot_S9B/DPPIV"/>
</dbReference>
<proteinExistence type="inferred from homology"/>
<keyword evidence="5" id="KW-0645">Protease</keyword>
<keyword evidence="8" id="KW-0720">Serine protease</keyword>
<organism evidence="17 18">
    <name type="scientific">Myxozyma melibiosi</name>
    <dbReference type="NCBI Taxonomy" id="54550"/>
    <lineage>
        <taxon>Eukaryota</taxon>
        <taxon>Fungi</taxon>
        <taxon>Dikarya</taxon>
        <taxon>Ascomycota</taxon>
        <taxon>Saccharomycotina</taxon>
        <taxon>Lipomycetes</taxon>
        <taxon>Lipomycetales</taxon>
        <taxon>Lipomycetaceae</taxon>
        <taxon>Myxozyma</taxon>
    </lineage>
</organism>
<evidence type="ECO:0000313" key="17">
    <source>
        <dbReference type="EMBL" id="KAK7208516.1"/>
    </source>
</evidence>
<dbReference type="Gene3D" id="2.140.10.30">
    <property type="entry name" value="Dipeptidylpeptidase IV, N-terminal domain"/>
    <property type="match status" value="1"/>
</dbReference>
<keyword evidence="12" id="KW-0325">Glycoprotein</keyword>
<evidence type="ECO:0000256" key="2">
    <source>
        <dbReference type="ARBA" id="ARBA00006150"/>
    </source>
</evidence>
<evidence type="ECO:0000259" key="16">
    <source>
        <dbReference type="Pfam" id="PF00930"/>
    </source>
</evidence>
<evidence type="ECO:0000256" key="4">
    <source>
        <dbReference type="ARBA" id="ARBA00022554"/>
    </source>
</evidence>
<keyword evidence="9" id="KW-0735">Signal-anchor</keyword>
<evidence type="ECO:0000259" key="15">
    <source>
        <dbReference type="Pfam" id="PF00326"/>
    </source>
</evidence>
<evidence type="ECO:0000256" key="6">
    <source>
        <dbReference type="ARBA" id="ARBA00022692"/>
    </source>
</evidence>
<evidence type="ECO:0000256" key="11">
    <source>
        <dbReference type="ARBA" id="ARBA00023136"/>
    </source>
</evidence>
<name>A0ABR1FFA8_9ASCO</name>
<evidence type="ECO:0000256" key="7">
    <source>
        <dbReference type="ARBA" id="ARBA00022801"/>
    </source>
</evidence>
<evidence type="ECO:0000256" key="10">
    <source>
        <dbReference type="ARBA" id="ARBA00022989"/>
    </source>
</evidence>
<comment type="caution">
    <text evidence="17">The sequence shown here is derived from an EMBL/GenBank/DDBJ whole genome shotgun (WGS) entry which is preliminary data.</text>
</comment>
<gene>
    <name evidence="17" type="ORF">BZA70DRAFT_233595</name>
</gene>
<dbReference type="RefSeq" id="XP_064771549.1">
    <property type="nucleotide sequence ID" value="XM_064910267.1"/>
</dbReference>
<keyword evidence="6 14" id="KW-0812">Transmembrane</keyword>
<evidence type="ECO:0000256" key="8">
    <source>
        <dbReference type="ARBA" id="ARBA00022825"/>
    </source>
</evidence>
<dbReference type="InterPro" id="IPR029058">
    <property type="entry name" value="AB_hydrolase_fold"/>
</dbReference>
<dbReference type="GeneID" id="90035779"/>
<comment type="subcellular location">
    <subcellularLocation>
        <location evidence="1">Vacuole membrane</location>
        <topology evidence="1">Single-pass type II membrane protein</topology>
    </subcellularLocation>
</comment>
<protein>
    <submittedName>
        <fullName evidence="17">Dipeptidyl-aminopeptidase B</fullName>
    </submittedName>
</protein>
<dbReference type="InterPro" id="IPR001375">
    <property type="entry name" value="Peptidase_S9_cat"/>
</dbReference>
<keyword evidence="10 14" id="KW-1133">Transmembrane helix</keyword>
<dbReference type="PANTHER" id="PTHR11731:SF200">
    <property type="entry name" value="DIPEPTIDYL PEPTIDASE 10, ISOFORM B"/>
    <property type="match status" value="1"/>
</dbReference>
<dbReference type="InterPro" id="IPR002469">
    <property type="entry name" value="Peptidase_S9B_N"/>
</dbReference>
<keyword evidence="7" id="KW-0378">Hydrolase</keyword>
<evidence type="ECO:0000313" key="18">
    <source>
        <dbReference type="Proteomes" id="UP001498771"/>
    </source>
</evidence>
<feature type="region of interest" description="Disordered" evidence="13">
    <location>
        <begin position="1"/>
        <end position="24"/>
    </location>
</feature>
<evidence type="ECO:0000256" key="9">
    <source>
        <dbReference type="ARBA" id="ARBA00022968"/>
    </source>
</evidence>
<evidence type="ECO:0000256" key="3">
    <source>
        <dbReference type="ARBA" id="ARBA00022438"/>
    </source>
</evidence>
<keyword evidence="18" id="KW-1185">Reference proteome</keyword>
<dbReference type="PROSITE" id="PS00708">
    <property type="entry name" value="PRO_ENDOPEP_SER"/>
    <property type="match status" value="1"/>
</dbReference>
<keyword evidence="3" id="KW-0031">Aminopeptidase</keyword>
<feature type="domain" description="Dipeptidylpeptidase IV N-terminal" evidence="16">
    <location>
        <begin position="201"/>
        <end position="568"/>
    </location>
</feature>
<keyword evidence="4" id="KW-0926">Vacuole</keyword>
<dbReference type="Proteomes" id="UP001498771">
    <property type="component" value="Unassembled WGS sequence"/>
</dbReference>